<organism evidence="3 4">
    <name type="scientific">Colletotrichum paranaense</name>
    <dbReference type="NCBI Taxonomy" id="1914294"/>
    <lineage>
        <taxon>Eukaryota</taxon>
        <taxon>Fungi</taxon>
        <taxon>Dikarya</taxon>
        <taxon>Ascomycota</taxon>
        <taxon>Pezizomycotina</taxon>
        <taxon>Sordariomycetes</taxon>
        <taxon>Hypocreomycetidae</taxon>
        <taxon>Glomerellales</taxon>
        <taxon>Glomerellaceae</taxon>
        <taxon>Colletotrichum</taxon>
        <taxon>Colletotrichum acutatum species complex</taxon>
    </lineage>
</organism>
<dbReference type="Gene3D" id="1.25.40.20">
    <property type="entry name" value="Ankyrin repeat-containing domain"/>
    <property type="match status" value="1"/>
</dbReference>
<keyword evidence="4" id="KW-1185">Reference proteome</keyword>
<evidence type="ECO:0000256" key="2">
    <source>
        <dbReference type="SAM" id="MobiDB-lite"/>
    </source>
</evidence>
<dbReference type="CDD" id="cd07361">
    <property type="entry name" value="MEMO_like"/>
    <property type="match status" value="1"/>
</dbReference>
<dbReference type="RefSeq" id="XP_060356143.1">
    <property type="nucleotide sequence ID" value="XM_060485286.1"/>
</dbReference>
<dbReference type="HAMAP" id="MF_00055">
    <property type="entry name" value="MEMO1"/>
    <property type="match status" value="1"/>
</dbReference>
<dbReference type="SUPFAM" id="SSF48403">
    <property type="entry name" value="Ankyrin repeat"/>
    <property type="match status" value="1"/>
</dbReference>
<dbReference type="PANTHER" id="PTHR11060:SF0">
    <property type="entry name" value="PROTEIN MEMO1"/>
    <property type="match status" value="1"/>
</dbReference>
<dbReference type="Proteomes" id="UP001241169">
    <property type="component" value="Unassembled WGS sequence"/>
</dbReference>
<dbReference type="EMBL" id="MOPA01000001">
    <property type="protein sequence ID" value="KAK1547029.1"/>
    <property type="molecule type" value="Genomic_DNA"/>
</dbReference>
<dbReference type="Pfam" id="PF01875">
    <property type="entry name" value="Memo"/>
    <property type="match status" value="1"/>
</dbReference>
<name>A0ABQ9T6A0_9PEZI</name>
<reference evidence="3 4" key="1">
    <citation type="submission" date="2016-10" db="EMBL/GenBank/DDBJ databases">
        <title>The genome sequence of Colletotrichum fioriniae PJ7.</title>
        <authorList>
            <person name="Baroncelli R."/>
        </authorList>
    </citation>
    <scope>NUCLEOTIDE SEQUENCE [LARGE SCALE GENOMIC DNA]</scope>
    <source>
        <strain evidence="3 4">IMI 384185</strain>
    </source>
</reference>
<gene>
    <name evidence="3" type="ORF">CPAR01_00996</name>
</gene>
<dbReference type="NCBIfam" id="TIGR04336">
    <property type="entry name" value="AmmeMemoSam_B"/>
    <property type="match status" value="1"/>
</dbReference>
<feature type="region of interest" description="Disordered" evidence="2">
    <location>
        <begin position="650"/>
        <end position="672"/>
    </location>
</feature>
<dbReference type="GeneID" id="85369185"/>
<evidence type="ECO:0000256" key="1">
    <source>
        <dbReference type="ARBA" id="ARBA00006315"/>
    </source>
</evidence>
<proteinExistence type="inferred from homology"/>
<comment type="similarity">
    <text evidence="1">Belongs to the MEMO1 family.</text>
</comment>
<protein>
    <recommendedName>
        <fullName evidence="5">Memo-like protein</fullName>
    </recommendedName>
</protein>
<evidence type="ECO:0000313" key="4">
    <source>
        <dbReference type="Proteomes" id="UP001241169"/>
    </source>
</evidence>
<sequence length="1039" mass="117074">MEIAASSIAFVQAGVGTGKAIVRAIRMWEQVKQLPNDLRARLKRLESLEPMLRHIESDFAKYPELRFHPTAQQCLAYAMEVEATMKSHVEKLEGKIQKPSSNFRKRVNSLKIITLKKEEISMLESELAWAMESLQLAITYFHMQVIFPLAKSEISEQLVIKQTSDRIREYSIACQEDVVKKTAQAVANMIKTREEVDPKVVDAGSGKVLPAPPKRKPTMVMKSGAFGRYSFQRSRSNDGWTASLQIPWSQSDSSAVFETVRNGDLRRLVNLFKTGEATPFDRNESGKSLLYVAAKYERLEVCQVLIQQGVLADDERESYGGTPIDVIVRSRTNFERKDDDANHRAIVSLFRNAAQSTLTLTLERLFTFMAEYTYGDEYIRVYYSKFLTDYQMRFSLSDRLEAVRLAAFIVREDTTYLNLLSSDHTISPSDVEKSDEYGFSLLHSAAIATGIRLADELQFDRRILRPRTYTSAWSDVIIKTLRSLPNTMSLCHVETVVPWDWFVVPVWKATPLISLLGGALCRVSPHLPLEEWDDVFQAVLKQWLRDLVSAGVDLLTYGEQESETMRITHPEVKGAFDSDAINLSRKVVRNPLQACSEPGWMTKVERTFDRSDRYWKPVRIISLDYGPDVDDWRVHWVVEVEAFAGGQELTPRLRHPRAPQGSKLPSRPSAGQIGSLQPLLAPALSKDTRSGITHQARQLSVSISALILSCPASHVSLSKAMASGDTRPPGKQGEWYLGDPSSLREQLDDFLSDVPDQIEDHGLPVPGARVIIAPHAGYTYSGATAAWAYKALDLSKAKRVFLLGPSHTFYLAGCAVSTYQNYGTPWGDLKVDEEVTGRLIDELEIPGIPRSNDRKEHSLEMHLPYLWVRLEQTFGSPENFPPVVPILIGDNNKAEEKEVGKWLAEYIKDPENAFIVSSDFCHWGGHFDYTIYCPDGTLDSKERLYEYGPKPDGPPIHETIKMVDDLAIEAIKTGKHSSFYDNLKQTKNTVCGRHPIGVTMAALEELGDHRFTFIQYNRSTLVTRPRDSSVSYVSAYAVV</sequence>
<evidence type="ECO:0008006" key="5">
    <source>
        <dbReference type="Google" id="ProtNLM"/>
    </source>
</evidence>
<dbReference type="InterPro" id="IPR002737">
    <property type="entry name" value="MEMO1_fam"/>
</dbReference>
<comment type="caution">
    <text evidence="3">The sequence shown here is derived from an EMBL/GenBank/DDBJ whole genome shotgun (WGS) entry which is preliminary data.</text>
</comment>
<accession>A0ABQ9T6A0</accession>
<dbReference type="InterPro" id="IPR036770">
    <property type="entry name" value="Ankyrin_rpt-contain_sf"/>
</dbReference>
<dbReference type="PANTHER" id="PTHR11060">
    <property type="entry name" value="PROTEIN MEMO1"/>
    <property type="match status" value="1"/>
</dbReference>
<evidence type="ECO:0000313" key="3">
    <source>
        <dbReference type="EMBL" id="KAK1547029.1"/>
    </source>
</evidence>
<dbReference type="Gene3D" id="3.40.830.10">
    <property type="entry name" value="LigB-like"/>
    <property type="match status" value="1"/>
</dbReference>